<feature type="region of interest" description="Disordered" evidence="12">
    <location>
        <begin position="438"/>
        <end position="465"/>
    </location>
</feature>
<dbReference type="EC" id="2.7.11.1" evidence="2"/>
<dbReference type="GO" id="GO:0005886">
    <property type="term" value="C:plasma membrane"/>
    <property type="evidence" value="ECO:0007669"/>
    <property type="project" value="TreeGrafter"/>
</dbReference>
<keyword evidence="4" id="KW-0808">Transferase</keyword>
<keyword evidence="7 10" id="KW-0067">ATP-binding</keyword>
<evidence type="ECO:0000256" key="3">
    <source>
        <dbReference type="ARBA" id="ARBA00022527"/>
    </source>
</evidence>
<dbReference type="InterPro" id="IPR008271">
    <property type="entry name" value="Ser/Thr_kinase_AS"/>
</dbReference>
<dbReference type="GO" id="GO:0019221">
    <property type="term" value="P:cytokine-mediated signaling pathway"/>
    <property type="evidence" value="ECO:0007669"/>
    <property type="project" value="TreeGrafter"/>
</dbReference>
<sequence>AAELEELRQKSPLIHEMPYKLMRALCEILDSGDVWMEIAPMMPDIAPFDVEGCRKYGEQGSPSFFLLRTWASKGYCVVDLYNLFAMCRLVRCMQLMNSAVDSKFHFLEEYCTANTPGRADVHIRLQSSAAPTAGTSNVPTSARGHQSQPPTSRASTISSSTNPVSTAQSRVERDDASMFSGMKNTPSVTYAELMEATDQFDVNNVIGRGGYGVVYRGEWKQTQVAVKRLSASTKRASQDASNRDEAERLKQSLQELNTLAMFRHDNILPVYAYSLDGPDPCLVYQFMANGSLDDRLQCKKGTPPLTWEQKAVIAKGSAMALHFLHTISRLPLIHGDVKTANILLDRHMEPKLGDFGLSREGAVEMDVDDKAVLIASHIKGTLAYLPPEFISSKVLTTKLDVYAFGVVLLEIATGLRPYLDTRRPASLVDYALDIEAKSRTERGGGENEDEVKRNLWSSCKDRRTP</sequence>
<dbReference type="GO" id="GO:0035556">
    <property type="term" value="P:intracellular signal transduction"/>
    <property type="evidence" value="ECO:0007669"/>
    <property type="project" value="TreeGrafter"/>
</dbReference>
<evidence type="ECO:0000313" key="14">
    <source>
        <dbReference type="EMBL" id="GMT24091.1"/>
    </source>
</evidence>
<dbReference type="PANTHER" id="PTHR24419:SF34">
    <property type="entry name" value="PROTEIN TUBE-RELATED"/>
    <property type="match status" value="1"/>
</dbReference>
<keyword evidence="15" id="KW-1185">Reference proteome</keyword>
<comment type="catalytic activity">
    <reaction evidence="8">
        <text>L-threonyl-[protein] + ATP = O-phospho-L-threonyl-[protein] + ADP + H(+)</text>
        <dbReference type="Rhea" id="RHEA:46608"/>
        <dbReference type="Rhea" id="RHEA-COMP:11060"/>
        <dbReference type="Rhea" id="RHEA-COMP:11605"/>
        <dbReference type="ChEBI" id="CHEBI:15378"/>
        <dbReference type="ChEBI" id="CHEBI:30013"/>
        <dbReference type="ChEBI" id="CHEBI:30616"/>
        <dbReference type="ChEBI" id="CHEBI:61977"/>
        <dbReference type="ChEBI" id="CHEBI:456216"/>
        <dbReference type="EC" id="2.7.11.1"/>
    </reaction>
</comment>
<dbReference type="GO" id="GO:0004674">
    <property type="term" value="F:protein serine/threonine kinase activity"/>
    <property type="evidence" value="ECO:0007669"/>
    <property type="project" value="UniProtKB-KW"/>
</dbReference>
<dbReference type="AlphaFoldDB" id="A0AAV5VWD6"/>
<name>A0AAV5VWD6_9BILA</name>
<dbReference type="Pfam" id="PF07714">
    <property type="entry name" value="PK_Tyr_Ser-Thr"/>
    <property type="match status" value="1"/>
</dbReference>
<dbReference type="GO" id="GO:0005634">
    <property type="term" value="C:nucleus"/>
    <property type="evidence" value="ECO:0007669"/>
    <property type="project" value="TreeGrafter"/>
</dbReference>
<gene>
    <name evidence="14" type="ORF">PFISCL1PPCAC_15388</name>
</gene>
<dbReference type="PROSITE" id="PS50011">
    <property type="entry name" value="PROTEIN_KINASE_DOM"/>
    <property type="match status" value="1"/>
</dbReference>
<organism evidence="14 15">
    <name type="scientific">Pristionchus fissidentatus</name>
    <dbReference type="NCBI Taxonomy" id="1538716"/>
    <lineage>
        <taxon>Eukaryota</taxon>
        <taxon>Metazoa</taxon>
        <taxon>Ecdysozoa</taxon>
        <taxon>Nematoda</taxon>
        <taxon>Chromadorea</taxon>
        <taxon>Rhabditida</taxon>
        <taxon>Rhabditina</taxon>
        <taxon>Diplogasteromorpha</taxon>
        <taxon>Diplogasteroidea</taxon>
        <taxon>Neodiplogasteridae</taxon>
        <taxon>Pristionchus</taxon>
    </lineage>
</organism>
<feature type="region of interest" description="Disordered" evidence="12">
    <location>
        <begin position="130"/>
        <end position="179"/>
    </location>
</feature>
<evidence type="ECO:0000256" key="11">
    <source>
        <dbReference type="RuleBase" id="RU000304"/>
    </source>
</evidence>
<evidence type="ECO:0000256" key="10">
    <source>
        <dbReference type="PROSITE-ProRule" id="PRU10141"/>
    </source>
</evidence>
<comment type="similarity">
    <text evidence="1">Belongs to the protein kinase superfamily. TKL Ser/Thr protein kinase family. Pelle subfamily.</text>
</comment>
<keyword evidence="3 11" id="KW-0723">Serine/threonine-protein kinase</keyword>
<dbReference type="FunFam" id="1.10.510.10:FF:000754">
    <property type="entry name" value="Interleukin-1 receptor-associated kinase"/>
    <property type="match status" value="1"/>
</dbReference>
<dbReference type="GO" id="GO:0005524">
    <property type="term" value="F:ATP binding"/>
    <property type="evidence" value="ECO:0007669"/>
    <property type="project" value="UniProtKB-UniRule"/>
</dbReference>
<proteinExistence type="inferred from homology"/>
<dbReference type="SMART" id="SM00220">
    <property type="entry name" value="S_TKc"/>
    <property type="match status" value="1"/>
</dbReference>
<dbReference type="InterPro" id="IPR011009">
    <property type="entry name" value="Kinase-like_dom_sf"/>
</dbReference>
<evidence type="ECO:0000256" key="1">
    <source>
        <dbReference type="ARBA" id="ARBA00008718"/>
    </source>
</evidence>
<dbReference type="Proteomes" id="UP001432322">
    <property type="component" value="Unassembled WGS sequence"/>
</dbReference>
<protein>
    <recommendedName>
        <fullName evidence="2">non-specific serine/threonine protein kinase</fullName>
        <ecNumber evidence="2">2.7.11.1</ecNumber>
    </recommendedName>
</protein>
<dbReference type="Gene3D" id="1.10.510.10">
    <property type="entry name" value="Transferase(Phosphotransferase) domain 1"/>
    <property type="match status" value="1"/>
</dbReference>
<feature type="non-terminal residue" evidence="14">
    <location>
        <position position="1"/>
    </location>
</feature>
<accession>A0AAV5VWD6</accession>
<feature type="domain" description="Protein kinase" evidence="13">
    <location>
        <begin position="200"/>
        <end position="465"/>
    </location>
</feature>
<evidence type="ECO:0000256" key="7">
    <source>
        <dbReference type="ARBA" id="ARBA00022840"/>
    </source>
</evidence>
<evidence type="ECO:0000259" key="13">
    <source>
        <dbReference type="PROSITE" id="PS50011"/>
    </source>
</evidence>
<comment type="caution">
    <text evidence="14">The sequence shown here is derived from an EMBL/GenBank/DDBJ whole genome shotgun (WGS) entry which is preliminary data.</text>
</comment>
<evidence type="ECO:0000313" key="15">
    <source>
        <dbReference type="Proteomes" id="UP001432322"/>
    </source>
</evidence>
<dbReference type="GO" id="GO:0071222">
    <property type="term" value="P:cellular response to lipopolysaccharide"/>
    <property type="evidence" value="ECO:0007669"/>
    <property type="project" value="TreeGrafter"/>
</dbReference>
<reference evidence="14" key="1">
    <citation type="submission" date="2023-10" db="EMBL/GenBank/DDBJ databases">
        <title>Genome assembly of Pristionchus species.</title>
        <authorList>
            <person name="Yoshida K."/>
            <person name="Sommer R.J."/>
        </authorList>
    </citation>
    <scope>NUCLEOTIDE SEQUENCE</scope>
    <source>
        <strain evidence="14">RS5133</strain>
    </source>
</reference>
<keyword evidence="6" id="KW-0418">Kinase</keyword>
<dbReference type="InterPro" id="IPR001245">
    <property type="entry name" value="Ser-Thr/Tyr_kinase_cat_dom"/>
</dbReference>
<keyword evidence="5 10" id="KW-0547">Nucleotide-binding</keyword>
<dbReference type="GO" id="GO:0008063">
    <property type="term" value="P:Toll signaling pathway"/>
    <property type="evidence" value="ECO:0007669"/>
    <property type="project" value="TreeGrafter"/>
</dbReference>
<dbReference type="GO" id="GO:0005737">
    <property type="term" value="C:cytoplasm"/>
    <property type="evidence" value="ECO:0007669"/>
    <property type="project" value="TreeGrafter"/>
</dbReference>
<evidence type="ECO:0000256" key="9">
    <source>
        <dbReference type="ARBA" id="ARBA00048679"/>
    </source>
</evidence>
<evidence type="ECO:0000256" key="5">
    <source>
        <dbReference type="ARBA" id="ARBA00022741"/>
    </source>
</evidence>
<evidence type="ECO:0000256" key="8">
    <source>
        <dbReference type="ARBA" id="ARBA00047899"/>
    </source>
</evidence>
<dbReference type="InterPro" id="IPR000719">
    <property type="entry name" value="Prot_kinase_dom"/>
</dbReference>
<feature type="binding site" evidence="10">
    <location>
        <position position="227"/>
    </location>
    <ligand>
        <name>ATP</name>
        <dbReference type="ChEBI" id="CHEBI:30616"/>
    </ligand>
</feature>
<evidence type="ECO:0000256" key="6">
    <source>
        <dbReference type="ARBA" id="ARBA00022777"/>
    </source>
</evidence>
<dbReference type="EMBL" id="BTSY01000004">
    <property type="protein sequence ID" value="GMT24091.1"/>
    <property type="molecule type" value="Genomic_DNA"/>
</dbReference>
<dbReference type="InterPro" id="IPR017441">
    <property type="entry name" value="Protein_kinase_ATP_BS"/>
</dbReference>
<dbReference type="Gene3D" id="1.10.533.10">
    <property type="entry name" value="Death Domain, Fas"/>
    <property type="match status" value="1"/>
</dbReference>
<evidence type="ECO:0000256" key="2">
    <source>
        <dbReference type="ARBA" id="ARBA00012513"/>
    </source>
</evidence>
<dbReference type="FunFam" id="3.30.200.20:FF:000572">
    <property type="entry name" value="Interleukin-1 receptor-associated kinase"/>
    <property type="match status" value="1"/>
</dbReference>
<evidence type="ECO:0000256" key="12">
    <source>
        <dbReference type="SAM" id="MobiDB-lite"/>
    </source>
</evidence>
<dbReference type="PROSITE" id="PS00108">
    <property type="entry name" value="PROTEIN_KINASE_ST"/>
    <property type="match status" value="1"/>
</dbReference>
<dbReference type="SUPFAM" id="SSF47986">
    <property type="entry name" value="DEATH domain"/>
    <property type="match status" value="1"/>
</dbReference>
<dbReference type="SUPFAM" id="SSF56112">
    <property type="entry name" value="Protein kinase-like (PK-like)"/>
    <property type="match status" value="1"/>
</dbReference>
<evidence type="ECO:0000256" key="4">
    <source>
        <dbReference type="ARBA" id="ARBA00022679"/>
    </source>
</evidence>
<dbReference type="PROSITE" id="PS00107">
    <property type="entry name" value="PROTEIN_KINASE_ATP"/>
    <property type="match status" value="1"/>
</dbReference>
<feature type="compositionally biased region" description="Polar residues" evidence="12">
    <location>
        <begin position="130"/>
        <end position="169"/>
    </location>
</feature>
<comment type="catalytic activity">
    <reaction evidence="9">
        <text>L-seryl-[protein] + ATP = O-phospho-L-seryl-[protein] + ADP + H(+)</text>
        <dbReference type="Rhea" id="RHEA:17989"/>
        <dbReference type="Rhea" id="RHEA-COMP:9863"/>
        <dbReference type="Rhea" id="RHEA-COMP:11604"/>
        <dbReference type="ChEBI" id="CHEBI:15378"/>
        <dbReference type="ChEBI" id="CHEBI:29999"/>
        <dbReference type="ChEBI" id="CHEBI:30616"/>
        <dbReference type="ChEBI" id="CHEBI:83421"/>
        <dbReference type="ChEBI" id="CHEBI:456216"/>
        <dbReference type="EC" id="2.7.11.1"/>
    </reaction>
</comment>
<dbReference type="PANTHER" id="PTHR24419">
    <property type="entry name" value="INTERLEUKIN-1 RECEPTOR-ASSOCIATED KINASE"/>
    <property type="match status" value="1"/>
</dbReference>
<dbReference type="Gene3D" id="3.30.200.20">
    <property type="entry name" value="Phosphorylase Kinase, domain 1"/>
    <property type="match status" value="1"/>
</dbReference>
<dbReference type="InterPro" id="IPR011029">
    <property type="entry name" value="DEATH-like_dom_sf"/>
</dbReference>